<dbReference type="SUPFAM" id="SSF54928">
    <property type="entry name" value="RNA-binding domain, RBD"/>
    <property type="match status" value="1"/>
</dbReference>
<feature type="domain" description="TTC3/DZIP3/RBM44-like helical" evidence="2">
    <location>
        <begin position="280"/>
        <end position="331"/>
    </location>
</feature>
<sequence>MSCCRVSVRLLIQTFGNLRGRGARNLCVCVLIRMTARASENCHPKQETAPKNESRKTWDLNVGIRNLKLEDEDYTKCREISEDWFDAKENLTGIDCSEIPKNQTERDKRNPEFTPEKKIREPSQREPNRNYLIHVGSLCPSVSEVQNVLSPLCFRYASLVFKKANKARMAVEEMNGKEINGKSVSVRLVKTPVENAPPLSFRNESRLAPGGLEKTMDSKGSSSAPSPAKLPAHVLRPPGPEQENIYLSSGKKGFKQNKAVKFLPETPLPYIPPNTLNLGSFTRLVKKLEGLHPDVSRDTIINALQEVRTNNKGFLSGLPLTTIVEMTTSVLRNSAFKKEEKKHCEVSSSCLHT</sequence>
<reference evidence="4" key="1">
    <citation type="submission" date="2018-12" db="EMBL/GenBank/DDBJ databases">
        <authorList>
            <person name="Yazar S."/>
        </authorList>
    </citation>
    <scope>NUCLEOTIDE SEQUENCE [LARGE SCALE GENOMIC DNA]</scope>
</reference>
<reference evidence="3" key="3">
    <citation type="submission" date="2025-09" db="UniProtKB">
        <authorList>
            <consortium name="Ensembl"/>
        </authorList>
    </citation>
    <scope>IDENTIFICATION</scope>
</reference>
<name>A0A4X2LYN1_VOMUR</name>
<protein>
    <recommendedName>
        <fullName evidence="2">TTC3/DZIP3/RBM44-like helical domain-containing protein</fullName>
    </recommendedName>
</protein>
<feature type="region of interest" description="Disordered" evidence="1">
    <location>
        <begin position="96"/>
        <end position="125"/>
    </location>
</feature>
<proteinExistence type="predicted"/>
<reference evidence="3" key="2">
    <citation type="submission" date="2025-08" db="UniProtKB">
        <authorList>
            <consortium name="Ensembl"/>
        </authorList>
    </citation>
    <scope>IDENTIFICATION</scope>
</reference>
<dbReference type="STRING" id="29139.ENSVURP00010029178"/>
<dbReference type="PANTHER" id="PTHR17550:SF7">
    <property type="entry name" value="RNA-BINDING PROTEIN 44"/>
    <property type="match status" value="1"/>
</dbReference>
<evidence type="ECO:0000313" key="3">
    <source>
        <dbReference type="Ensembl" id="ENSVURP00010029178.1"/>
    </source>
</evidence>
<dbReference type="GO" id="GO:0003676">
    <property type="term" value="F:nucleic acid binding"/>
    <property type="evidence" value="ECO:0007669"/>
    <property type="project" value="InterPro"/>
</dbReference>
<keyword evidence="4" id="KW-1185">Reference proteome</keyword>
<dbReference type="Ensembl" id="ENSVURT00010033241.1">
    <property type="protein sequence ID" value="ENSVURP00010029178.1"/>
    <property type="gene ID" value="ENSVURG00010022327.1"/>
</dbReference>
<feature type="region of interest" description="Disordered" evidence="1">
    <location>
        <begin position="196"/>
        <end position="237"/>
    </location>
</feature>
<evidence type="ECO:0000256" key="1">
    <source>
        <dbReference type="SAM" id="MobiDB-lite"/>
    </source>
</evidence>
<evidence type="ECO:0000259" key="2">
    <source>
        <dbReference type="Pfam" id="PF24905"/>
    </source>
</evidence>
<feature type="compositionally biased region" description="Basic and acidic residues" evidence="1">
    <location>
        <begin position="103"/>
        <end position="125"/>
    </location>
</feature>
<dbReference type="Proteomes" id="UP000314987">
    <property type="component" value="Unassembled WGS sequence"/>
</dbReference>
<dbReference type="InterPro" id="IPR056870">
    <property type="entry name" value="TTC3/DZIP3/RBM44-like_helical"/>
</dbReference>
<dbReference type="PANTHER" id="PTHR17550">
    <property type="entry name" value="E3 UBIQUITIN-PROTEIN LIGASE TTC3"/>
    <property type="match status" value="1"/>
</dbReference>
<dbReference type="AlphaFoldDB" id="A0A4X2LYN1"/>
<evidence type="ECO:0000313" key="4">
    <source>
        <dbReference type="Proteomes" id="UP000314987"/>
    </source>
</evidence>
<organism evidence="3 4">
    <name type="scientific">Vombatus ursinus</name>
    <name type="common">Common wombat</name>
    <dbReference type="NCBI Taxonomy" id="29139"/>
    <lineage>
        <taxon>Eukaryota</taxon>
        <taxon>Metazoa</taxon>
        <taxon>Chordata</taxon>
        <taxon>Craniata</taxon>
        <taxon>Vertebrata</taxon>
        <taxon>Euteleostomi</taxon>
        <taxon>Mammalia</taxon>
        <taxon>Metatheria</taxon>
        <taxon>Diprotodontia</taxon>
        <taxon>Vombatidae</taxon>
        <taxon>Vombatus</taxon>
    </lineage>
</organism>
<dbReference type="InterPro" id="IPR035979">
    <property type="entry name" value="RBD_domain_sf"/>
</dbReference>
<accession>A0A4X2LYN1</accession>
<dbReference type="OMA" id="ENTVNCA"/>
<dbReference type="GeneTree" id="ENSGT00940000165690"/>
<feature type="compositionally biased region" description="Low complexity" evidence="1">
    <location>
        <begin position="218"/>
        <end position="232"/>
    </location>
</feature>
<dbReference type="Pfam" id="PF24905">
    <property type="entry name" value="TTC3_9th"/>
    <property type="match status" value="1"/>
</dbReference>